<dbReference type="Pfam" id="PF08447">
    <property type="entry name" value="PAS_3"/>
    <property type="match status" value="1"/>
</dbReference>
<dbReference type="PANTHER" id="PTHR44757">
    <property type="entry name" value="DIGUANYLATE CYCLASE DGCP"/>
    <property type="match status" value="1"/>
</dbReference>
<dbReference type="SUPFAM" id="SSF55073">
    <property type="entry name" value="Nucleotide cyclase"/>
    <property type="match status" value="1"/>
</dbReference>
<dbReference type="SMART" id="SM00052">
    <property type="entry name" value="EAL"/>
    <property type="match status" value="1"/>
</dbReference>
<dbReference type="InterPro" id="IPR000160">
    <property type="entry name" value="GGDEF_dom"/>
</dbReference>
<dbReference type="GO" id="GO:0071111">
    <property type="term" value="F:cyclic-guanylate-specific phosphodiesterase activity"/>
    <property type="evidence" value="ECO:0007669"/>
    <property type="project" value="UniProtKB-EC"/>
</dbReference>
<evidence type="ECO:0000259" key="6">
    <source>
        <dbReference type="PROSITE" id="PS50883"/>
    </source>
</evidence>
<dbReference type="InterPro" id="IPR052155">
    <property type="entry name" value="Biofilm_reg_signaling"/>
</dbReference>
<dbReference type="EC" id="3.1.4.52" evidence="1"/>
<gene>
    <name evidence="8" type="ORF">BBP83_04175</name>
</gene>
<dbReference type="InterPro" id="IPR035919">
    <property type="entry name" value="EAL_sf"/>
</dbReference>
<keyword evidence="3" id="KW-1133">Transmembrane helix</keyword>
<feature type="transmembrane region" description="Helical" evidence="3">
    <location>
        <begin position="150"/>
        <end position="169"/>
    </location>
</feature>
<keyword evidence="8" id="KW-0808">Transferase</keyword>
<feature type="transmembrane region" description="Helical" evidence="3">
    <location>
        <begin position="27"/>
        <end position="46"/>
    </location>
</feature>
<feature type="domain" description="PAS" evidence="4">
    <location>
        <begin position="396"/>
        <end position="444"/>
    </location>
</feature>
<reference evidence="8 9" key="1">
    <citation type="submission" date="2016-07" db="EMBL/GenBank/DDBJ databases">
        <title>Acinetobacter sp. ANC 4603.</title>
        <authorList>
            <person name="Radolfova-Krizova L."/>
            <person name="Nemec A."/>
        </authorList>
    </citation>
    <scope>NUCLEOTIDE SEQUENCE [LARGE SCALE GENOMIC DNA]</scope>
    <source>
        <strain evidence="8 9">ANC 4603</strain>
    </source>
</reference>
<feature type="domain" description="EAL" evidence="6">
    <location>
        <begin position="697"/>
        <end position="950"/>
    </location>
</feature>
<dbReference type="InterPro" id="IPR029787">
    <property type="entry name" value="Nucleotide_cyclase"/>
</dbReference>
<dbReference type="SMART" id="SM00267">
    <property type="entry name" value="GGDEF"/>
    <property type="match status" value="1"/>
</dbReference>
<organism evidence="8 9">
    <name type="scientific">Acinetobacter celticus</name>
    <dbReference type="NCBI Taxonomy" id="1891224"/>
    <lineage>
        <taxon>Bacteria</taxon>
        <taxon>Pseudomonadati</taxon>
        <taxon>Pseudomonadota</taxon>
        <taxon>Gammaproteobacteria</taxon>
        <taxon>Moraxellales</taxon>
        <taxon>Moraxellaceae</taxon>
        <taxon>Acinetobacter</taxon>
    </lineage>
</organism>
<dbReference type="PROSITE" id="PS50887">
    <property type="entry name" value="GGDEF"/>
    <property type="match status" value="1"/>
</dbReference>
<dbReference type="InterPro" id="IPR001610">
    <property type="entry name" value="PAC"/>
</dbReference>
<feature type="domain" description="GGDEF" evidence="7">
    <location>
        <begin position="555"/>
        <end position="688"/>
    </location>
</feature>
<feature type="domain" description="PAC" evidence="5">
    <location>
        <begin position="469"/>
        <end position="523"/>
    </location>
</feature>
<evidence type="ECO:0000313" key="9">
    <source>
        <dbReference type="Proteomes" id="UP000186553"/>
    </source>
</evidence>
<dbReference type="PANTHER" id="PTHR44757:SF2">
    <property type="entry name" value="BIOFILM ARCHITECTURE MAINTENANCE PROTEIN MBAA"/>
    <property type="match status" value="1"/>
</dbReference>
<dbReference type="GO" id="GO:0016301">
    <property type="term" value="F:kinase activity"/>
    <property type="evidence" value="ECO:0007669"/>
    <property type="project" value="UniProtKB-KW"/>
</dbReference>
<protein>
    <recommendedName>
        <fullName evidence="1">cyclic-guanylate-specific phosphodiesterase</fullName>
        <ecNumber evidence="1">3.1.4.52</ecNumber>
    </recommendedName>
</protein>
<dbReference type="Proteomes" id="UP000186553">
    <property type="component" value="Unassembled WGS sequence"/>
</dbReference>
<evidence type="ECO:0000256" key="1">
    <source>
        <dbReference type="ARBA" id="ARBA00012282"/>
    </source>
</evidence>
<dbReference type="InterPro" id="IPR013655">
    <property type="entry name" value="PAS_fold_3"/>
</dbReference>
<dbReference type="CDD" id="cd00130">
    <property type="entry name" value="PAS"/>
    <property type="match status" value="1"/>
</dbReference>
<feature type="transmembrane region" description="Helical" evidence="3">
    <location>
        <begin position="52"/>
        <end position="71"/>
    </location>
</feature>
<keyword evidence="3" id="KW-0812">Transmembrane</keyword>
<evidence type="ECO:0000259" key="4">
    <source>
        <dbReference type="PROSITE" id="PS50112"/>
    </source>
</evidence>
<dbReference type="RefSeq" id="WP_068886354.1">
    <property type="nucleotide sequence ID" value="NZ_CBCRUU010000001.1"/>
</dbReference>
<sequence length="961" mass="111581">MTDDQYDYIKQCNHTAQIANTLRLSRYFLVSILVICLYLFCIYQIYFSSPSFYFNLWFIITELFASFCWLISTTFFKPNHYDLKVANRWIQFQCLSIGVLIAAGIFIIYYHLPAINPNFTDIQALTLSALLLIVTQTFGLTYLTQKLNYFCLAFLPSIVPYLVSQFIFIEQSNHLFSLAINFAFIVLLLCASTSYRIHKSIAILHAKNRLLMQDAEQQVAWSDELCQQLQSEINHSKNIEMQLQLNNQMLEQKVKERTFDIQQMNQDLENQQQNLVLAHEIAGLRPWDWNIKDRKISITNNNQEKTQRNSKEHHQQLQHVIHPDDIDHFKDAMKQHLRRHNDRYESTYRLQNTTTGKWNWVHDIGRVISRDPKTKKPTRMVGIRRDIHQERISQERLKLAASVLEQAAQGIFILNDEFCYIDVNPFYEQLTGFQHEQLIGKHLFDITANYKEQQRTIHTNILNQVKKAREFDGELNEKFLSGKELTIWMHINAITDEQDRVTHYIGIVSDLTERKLQEQRLSYLENYDTLTDLPNRFYYNYQLHQYLVSQKDSIKQLAVIRLNIDRFRPLNEYLSNNGGDELLRQVAQRLRLTNAEALFLAHLNGDDFSIVYEISHIRPSVIEHCERITKAFSQPFNILGQDHLITLSMGVAFYPEHGRQLDYLNNCAEQALSEAKNLGGNTTYYYSTESTKLLEDGIFLEQDLRKAIQRNELVVYYQPKINFRDKNIHGFEALVRWNHPKRGIIPPGLFIPLAEQTSLISDIGRLVIHQTAKQIKIWNEMGFTNICVSVNIVAQQLRRGQLLQDLDEAISINGISGANLELEITESSFLENSVTIKNLLHEIKSRQINISLDDFGTGYSSLSYLADFPIDILKIDRSFVSKIGENKQEAIVSAMIAMGKAMGMVVVAEGIETKQQLKYLQDLDCDIVQGYFFSKPLPEAEATLYLEKNLHVTAYTSLISS</sequence>
<dbReference type="SMART" id="SM00086">
    <property type="entry name" value="PAC"/>
    <property type="match status" value="2"/>
</dbReference>
<evidence type="ECO:0000256" key="3">
    <source>
        <dbReference type="SAM" id="Phobius"/>
    </source>
</evidence>
<evidence type="ECO:0000259" key="5">
    <source>
        <dbReference type="PROSITE" id="PS50113"/>
    </source>
</evidence>
<dbReference type="PROSITE" id="PS50883">
    <property type="entry name" value="EAL"/>
    <property type="match status" value="1"/>
</dbReference>
<evidence type="ECO:0000256" key="2">
    <source>
        <dbReference type="ARBA" id="ARBA00022636"/>
    </source>
</evidence>
<dbReference type="SMART" id="SM00091">
    <property type="entry name" value="PAS"/>
    <property type="match status" value="1"/>
</dbReference>
<evidence type="ECO:0000259" key="7">
    <source>
        <dbReference type="PROSITE" id="PS50887"/>
    </source>
</evidence>
<dbReference type="PROSITE" id="PS50112">
    <property type="entry name" value="PAS"/>
    <property type="match status" value="1"/>
</dbReference>
<dbReference type="PROSITE" id="PS50113">
    <property type="entry name" value="PAC"/>
    <property type="match status" value="1"/>
</dbReference>
<dbReference type="FunFam" id="3.20.20.450:FF:000001">
    <property type="entry name" value="Cyclic di-GMP phosphodiesterase yahA"/>
    <property type="match status" value="1"/>
</dbReference>
<dbReference type="InterPro" id="IPR035965">
    <property type="entry name" value="PAS-like_dom_sf"/>
</dbReference>
<keyword evidence="8" id="KW-0418">Kinase</keyword>
<dbReference type="Pfam" id="PF00563">
    <property type="entry name" value="EAL"/>
    <property type="match status" value="1"/>
</dbReference>
<dbReference type="OrthoDB" id="9804951at2"/>
<dbReference type="NCBIfam" id="TIGR00229">
    <property type="entry name" value="sensory_box"/>
    <property type="match status" value="1"/>
</dbReference>
<dbReference type="Gene3D" id="3.20.20.450">
    <property type="entry name" value="EAL domain"/>
    <property type="match status" value="1"/>
</dbReference>
<dbReference type="Gene3D" id="3.30.450.20">
    <property type="entry name" value="PAS domain"/>
    <property type="match status" value="2"/>
</dbReference>
<dbReference type="EMBL" id="MBDL01000008">
    <property type="protein sequence ID" value="ODA13593.1"/>
    <property type="molecule type" value="Genomic_DNA"/>
</dbReference>
<feature type="transmembrane region" description="Helical" evidence="3">
    <location>
        <begin position="124"/>
        <end position="143"/>
    </location>
</feature>
<dbReference type="SUPFAM" id="SSF141868">
    <property type="entry name" value="EAL domain-like"/>
    <property type="match status" value="1"/>
</dbReference>
<name>A0A1C3CY05_9GAMM</name>
<dbReference type="Pfam" id="PF00990">
    <property type="entry name" value="GGDEF"/>
    <property type="match status" value="1"/>
</dbReference>
<dbReference type="STRING" id="1891224.BBP83_04175"/>
<dbReference type="Gene3D" id="3.30.70.270">
    <property type="match status" value="1"/>
</dbReference>
<dbReference type="CDD" id="cd01949">
    <property type="entry name" value="GGDEF"/>
    <property type="match status" value="1"/>
</dbReference>
<evidence type="ECO:0000313" key="8">
    <source>
        <dbReference type="EMBL" id="ODA13593.1"/>
    </source>
</evidence>
<comment type="caution">
    <text evidence="8">The sequence shown here is derived from an EMBL/GenBank/DDBJ whole genome shotgun (WGS) entry which is preliminary data.</text>
</comment>
<dbReference type="InterPro" id="IPR000700">
    <property type="entry name" value="PAS-assoc_C"/>
</dbReference>
<dbReference type="AlphaFoldDB" id="A0A1C3CY05"/>
<keyword evidence="9" id="KW-1185">Reference proteome</keyword>
<dbReference type="InterPro" id="IPR001633">
    <property type="entry name" value="EAL_dom"/>
</dbReference>
<dbReference type="SUPFAM" id="SSF55785">
    <property type="entry name" value="PYP-like sensor domain (PAS domain)"/>
    <property type="match status" value="2"/>
</dbReference>
<dbReference type="Pfam" id="PF13426">
    <property type="entry name" value="PAS_9"/>
    <property type="match status" value="1"/>
</dbReference>
<keyword evidence="3" id="KW-0472">Membrane</keyword>
<dbReference type="CDD" id="cd01948">
    <property type="entry name" value="EAL"/>
    <property type="match status" value="1"/>
</dbReference>
<keyword evidence="2" id="KW-0973">c-di-GMP</keyword>
<dbReference type="InterPro" id="IPR043128">
    <property type="entry name" value="Rev_trsase/Diguanyl_cyclase"/>
</dbReference>
<dbReference type="NCBIfam" id="TIGR00254">
    <property type="entry name" value="GGDEF"/>
    <property type="match status" value="1"/>
</dbReference>
<feature type="transmembrane region" description="Helical" evidence="3">
    <location>
        <begin position="92"/>
        <end position="112"/>
    </location>
</feature>
<dbReference type="InterPro" id="IPR000014">
    <property type="entry name" value="PAS"/>
</dbReference>
<accession>A0A1C3CY05</accession>
<proteinExistence type="predicted"/>